<dbReference type="Gene3D" id="1.20.1250.20">
    <property type="entry name" value="MFS general substrate transporter like domains"/>
    <property type="match status" value="1"/>
</dbReference>
<evidence type="ECO:0000313" key="8">
    <source>
        <dbReference type="EMBL" id="TWB72621.1"/>
    </source>
</evidence>
<keyword evidence="9" id="KW-1185">Reference proteome</keyword>
<dbReference type="PANTHER" id="PTHR23513">
    <property type="entry name" value="INTEGRAL MEMBRANE EFFLUX PROTEIN-RELATED"/>
    <property type="match status" value="1"/>
</dbReference>
<evidence type="ECO:0000256" key="6">
    <source>
        <dbReference type="ARBA" id="ARBA00023136"/>
    </source>
</evidence>
<evidence type="ECO:0000256" key="4">
    <source>
        <dbReference type="ARBA" id="ARBA00022692"/>
    </source>
</evidence>
<proteinExistence type="predicted"/>
<keyword evidence="5 7" id="KW-1133">Transmembrane helix</keyword>
<dbReference type="CDD" id="cd06173">
    <property type="entry name" value="MFS_MefA_like"/>
    <property type="match status" value="1"/>
</dbReference>
<name>A0A560ILR8_9BRAD</name>
<feature type="transmembrane region" description="Helical" evidence="7">
    <location>
        <begin position="228"/>
        <end position="253"/>
    </location>
</feature>
<gene>
    <name evidence="8" type="ORF">FBZ95_106336</name>
</gene>
<evidence type="ECO:0000313" key="9">
    <source>
        <dbReference type="Proteomes" id="UP000315914"/>
    </source>
</evidence>
<comment type="subcellular location">
    <subcellularLocation>
        <location evidence="1">Cell membrane</location>
        <topology evidence="1">Multi-pass membrane protein</topology>
    </subcellularLocation>
</comment>
<feature type="transmembrane region" description="Helical" evidence="7">
    <location>
        <begin position="56"/>
        <end position="77"/>
    </location>
</feature>
<keyword evidence="6 7" id="KW-0472">Membrane</keyword>
<dbReference type="InterPro" id="IPR036259">
    <property type="entry name" value="MFS_trans_sf"/>
</dbReference>
<dbReference type="GO" id="GO:0005886">
    <property type="term" value="C:plasma membrane"/>
    <property type="evidence" value="ECO:0007669"/>
    <property type="project" value="UniProtKB-SubCell"/>
</dbReference>
<reference evidence="8 9" key="1">
    <citation type="submission" date="2019-06" db="EMBL/GenBank/DDBJ databases">
        <title>Genomic Encyclopedia of Type Strains, Phase IV (KMG-V): Genome sequencing to study the core and pangenomes of soil and plant-associated prokaryotes.</title>
        <authorList>
            <person name="Whitman W."/>
        </authorList>
    </citation>
    <scope>NUCLEOTIDE SEQUENCE [LARGE SCALE GENOMIC DNA]</scope>
    <source>
        <strain evidence="8 9">BR 10556</strain>
    </source>
</reference>
<dbReference type="AlphaFoldDB" id="A0A560ILR8"/>
<dbReference type="Pfam" id="PF07690">
    <property type="entry name" value="MFS_1"/>
    <property type="match status" value="1"/>
</dbReference>
<dbReference type="InterPro" id="IPR011701">
    <property type="entry name" value="MFS"/>
</dbReference>
<keyword evidence="3" id="KW-1003">Cell membrane</keyword>
<dbReference type="STRING" id="1399419.A5906_34270"/>
<feature type="transmembrane region" description="Helical" evidence="7">
    <location>
        <begin position="375"/>
        <end position="399"/>
    </location>
</feature>
<dbReference type="GO" id="GO:0022857">
    <property type="term" value="F:transmembrane transporter activity"/>
    <property type="evidence" value="ECO:0007669"/>
    <property type="project" value="InterPro"/>
</dbReference>
<feature type="transmembrane region" description="Helical" evidence="7">
    <location>
        <begin position="183"/>
        <end position="202"/>
    </location>
</feature>
<evidence type="ECO:0000256" key="3">
    <source>
        <dbReference type="ARBA" id="ARBA00022475"/>
    </source>
</evidence>
<sequence>MLTTLDQASTLATSPVALSRHPPLLLYIASRSLSEFSYQVATVAVGWQIYALTGSAFYLGLAGLVQFIPSALLVFVAGHTADRYDRRRIMQLCELTQGVAAFYLALRLLAGTLTAPDIFVVLGLFGLAGAFESPASSALLPAVAPEGMLQRATALSTGSWQVAAIGGPAIGGLAYAVSPSAPFVLMAVLSLVASGLTGLIRVERVAPTKHEGLDGLFAGLHFVRSNPAILGTISLDLFAVLLGGATALLPIYAKDILQAGPWALGVMRAAPAIGALVMTAVIARRPITRRAGLRMFQAVIAFGLATIVFALSRNVWLSIVALAAMGAADTISVVVRVALVQLATPDAMRGRVGAVNFLFINASNQLGEFESGMAAALLGAMPAAALGGIGTIAIALLWMKLFPVLREVDQLE</sequence>
<organism evidence="8 9">
    <name type="scientific">Bradyrhizobium sacchari</name>
    <dbReference type="NCBI Taxonomy" id="1399419"/>
    <lineage>
        <taxon>Bacteria</taxon>
        <taxon>Pseudomonadati</taxon>
        <taxon>Pseudomonadota</taxon>
        <taxon>Alphaproteobacteria</taxon>
        <taxon>Hyphomicrobiales</taxon>
        <taxon>Nitrobacteraceae</taxon>
        <taxon>Bradyrhizobium</taxon>
    </lineage>
</organism>
<dbReference type="Proteomes" id="UP000315914">
    <property type="component" value="Unassembled WGS sequence"/>
</dbReference>
<dbReference type="SUPFAM" id="SSF103473">
    <property type="entry name" value="MFS general substrate transporter"/>
    <property type="match status" value="1"/>
</dbReference>
<evidence type="ECO:0000256" key="5">
    <source>
        <dbReference type="ARBA" id="ARBA00022989"/>
    </source>
</evidence>
<feature type="transmembrane region" description="Helical" evidence="7">
    <location>
        <begin position="295"/>
        <end position="312"/>
    </location>
</feature>
<evidence type="ECO:0000256" key="1">
    <source>
        <dbReference type="ARBA" id="ARBA00004651"/>
    </source>
</evidence>
<accession>A0A560ILR8</accession>
<keyword evidence="2" id="KW-0813">Transport</keyword>
<comment type="caution">
    <text evidence="8">The sequence shown here is derived from an EMBL/GenBank/DDBJ whole genome shotgun (WGS) entry which is preliminary data.</text>
</comment>
<feature type="transmembrane region" description="Helical" evidence="7">
    <location>
        <begin position="318"/>
        <end position="339"/>
    </location>
</feature>
<dbReference type="PANTHER" id="PTHR23513:SF9">
    <property type="entry name" value="ENTEROBACTIN EXPORTER ENTS"/>
    <property type="match status" value="1"/>
</dbReference>
<protein>
    <submittedName>
        <fullName evidence="8">Transmembrane secretion effector</fullName>
    </submittedName>
</protein>
<keyword evidence="4 7" id="KW-0812">Transmembrane</keyword>
<feature type="transmembrane region" description="Helical" evidence="7">
    <location>
        <begin position="259"/>
        <end position="283"/>
    </location>
</feature>
<dbReference type="EMBL" id="VITW01000006">
    <property type="protein sequence ID" value="TWB72621.1"/>
    <property type="molecule type" value="Genomic_DNA"/>
</dbReference>
<evidence type="ECO:0000256" key="7">
    <source>
        <dbReference type="SAM" id="Phobius"/>
    </source>
</evidence>
<evidence type="ECO:0000256" key="2">
    <source>
        <dbReference type="ARBA" id="ARBA00022448"/>
    </source>
</evidence>